<dbReference type="GO" id="GO:0003676">
    <property type="term" value="F:nucleic acid binding"/>
    <property type="evidence" value="ECO:0007669"/>
    <property type="project" value="InterPro"/>
</dbReference>
<protein>
    <recommendedName>
        <fullName evidence="1">RNase H type-1 domain-containing protein</fullName>
    </recommendedName>
</protein>
<keyword evidence="2" id="KW-1185">Reference proteome</keyword>
<reference evidence="3" key="2">
    <citation type="submission" date="2025-08" db="UniProtKB">
        <authorList>
            <consortium name="RefSeq"/>
        </authorList>
    </citation>
    <scope>IDENTIFICATION</scope>
    <source>
        <tissue evidence="3">Leaves</tissue>
    </source>
</reference>
<dbReference type="CDD" id="cd06222">
    <property type="entry name" value="RNase_H_like"/>
    <property type="match status" value="1"/>
</dbReference>
<gene>
    <name evidence="3" type="primary">LOC113718152</name>
</gene>
<feature type="domain" description="RNase H type-1" evidence="1">
    <location>
        <begin position="84"/>
        <end position="185"/>
    </location>
</feature>
<dbReference type="Gene3D" id="3.30.420.10">
    <property type="entry name" value="Ribonuclease H-like superfamily/Ribonuclease H"/>
    <property type="match status" value="1"/>
</dbReference>
<reference evidence="2" key="1">
    <citation type="journal article" date="2025" name="Foods">
        <title>Unveiling the Microbial Signatures of Arabica Coffee Cherries: Insights into Ripeness Specific Diversity, Functional Traits, and Implications for Quality and Safety.</title>
        <authorList>
            <consortium name="RefSeq"/>
            <person name="Tenea G.N."/>
            <person name="Cifuentes V."/>
            <person name="Reyes P."/>
            <person name="Cevallos-Vallejos M."/>
        </authorList>
    </citation>
    <scope>NUCLEOTIDE SEQUENCE [LARGE SCALE GENOMIC DNA]</scope>
</reference>
<dbReference type="Pfam" id="PF13456">
    <property type="entry name" value="RVT_3"/>
    <property type="match status" value="1"/>
</dbReference>
<name>A0A6P6VA89_COFAR</name>
<organism evidence="2 3">
    <name type="scientific">Coffea arabica</name>
    <name type="common">Arabian coffee</name>
    <dbReference type="NCBI Taxonomy" id="13443"/>
    <lineage>
        <taxon>Eukaryota</taxon>
        <taxon>Viridiplantae</taxon>
        <taxon>Streptophyta</taxon>
        <taxon>Embryophyta</taxon>
        <taxon>Tracheophyta</taxon>
        <taxon>Spermatophyta</taxon>
        <taxon>Magnoliopsida</taxon>
        <taxon>eudicotyledons</taxon>
        <taxon>Gunneridae</taxon>
        <taxon>Pentapetalae</taxon>
        <taxon>asterids</taxon>
        <taxon>lamiids</taxon>
        <taxon>Gentianales</taxon>
        <taxon>Rubiaceae</taxon>
        <taxon>Ixoroideae</taxon>
        <taxon>Gardenieae complex</taxon>
        <taxon>Bertiereae - Coffeeae clade</taxon>
        <taxon>Coffeeae</taxon>
        <taxon>Coffea</taxon>
    </lineage>
</organism>
<sequence length="208" mass="23781">MASTGNFKKWWSSVIEARYGQQGMEHIALTVTIVWHIWKARKERMFEAKVKEPMRIITKASNEWLEFQSMDKPRRVLRVSVSRQKETSTVGYGIAAKDGGGCYIAGWGLREKMTGCNIQQEVEAIRYALIKTLEQEWTTITVETTSKELLNQLQRNANRNNLVATLLEDIQAPSILFRMCSFCLVGIENTDLSYIISAQALSRNQDVE</sequence>
<accession>A0A6P6VA89</accession>
<dbReference type="InterPro" id="IPR044730">
    <property type="entry name" value="RNase_H-like_dom_plant"/>
</dbReference>
<dbReference type="RefSeq" id="XP_027098872.1">
    <property type="nucleotide sequence ID" value="XM_027243071.1"/>
</dbReference>
<dbReference type="SUPFAM" id="SSF53098">
    <property type="entry name" value="Ribonuclease H-like"/>
    <property type="match status" value="1"/>
</dbReference>
<dbReference type="OrthoDB" id="1906820at2759"/>
<dbReference type="InterPro" id="IPR002156">
    <property type="entry name" value="RNaseH_domain"/>
</dbReference>
<proteinExistence type="predicted"/>
<evidence type="ECO:0000313" key="3">
    <source>
        <dbReference type="RefSeq" id="XP_027098872.1"/>
    </source>
</evidence>
<dbReference type="Proteomes" id="UP001652660">
    <property type="component" value="Chromosome 11e"/>
</dbReference>
<evidence type="ECO:0000313" key="2">
    <source>
        <dbReference type="Proteomes" id="UP001652660"/>
    </source>
</evidence>
<dbReference type="GeneID" id="113718152"/>
<evidence type="ECO:0000259" key="1">
    <source>
        <dbReference type="Pfam" id="PF13456"/>
    </source>
</evidence>
<dbReference type="AlphaFoldDB" id="A0A6P6VA89"/>
<dbReference type="GO" id="GO:0004523">
    <property type="term" value="F:RNA-DNA hybrid ribonuclease activity"/>
    <property type="evidence" value="ECO:0007669"/>
    <property type="project" value="InterPro"/>
</dbReference>
<dbReference type="InterPro" id="IPR012337">
    <property type="entry name" value="RNaseH-like_sf"/>
</dbReference>
<dbReference type="InterPro" id="IPR036397">
    <property type="entry name" value="RNaseH_sf"/>
</dbReference>